<keyword evidence="1" id="KW-0812">Transmembrane</keyword>
<feature type="transmembrane region" description="Helical" evidence="1">
    <location>
        <begin position="153"/>
        <end position="171"/>
    </location>
</feature>
<evidence type="ECO:0000313" key="3">
    <source>
        <dbReference type="Proteomes" id="UP000253977"/>
    </source>
</evidence>
<reference evidence="2 3" key="1">
    <citation type="submission" date="2018-07" db="EMBL/GenBank/DDBJ databases">
        <title>Thalassococcus profundi sp. nov., a marine bacterium isolated from deep seawater of Okinawa Trough.</title>
        <authorList>
            <person name="Yu M."/>
        </authorList>
    </citation>
    <scope>NUCLEOTIDE SEQUENCE [LARGE SCALE GENOMIC DNA]</scope>
    <source>
        <strain evidence="2 3">WRAS1</strain>
    </source>
</reference>
<feature type="transmembrane region" description="Helical" evidence="1">
    <location>
        <begin position="60"/>
        <end position="78"/>
    </location>
</feature>
<evidence type="ECO:0008006" key="4">
    <source>
        <dbReference type="Google" id="ProtNLM"/>
    </source>
</evidence>
<feature type="transmembrane region" description="Helical" evidence="1">
    <location>
        <begin position="85"/>
        <end position="104"/>
    </location>
</feature>
<keyword evidence="1" id="KW-0472">Membrane</keyword>
<dbReference type="Proteomes" id="UP000253977">
    <property type="component" value="Unassembled WGS sequence"/>
</dbReference>
<sequence>MPNPIAYLALAIWPIATVMLFRRLPVERALILSILVGYLFLPEPPAAFDLPLIPPLHKHNIPALAAFACCLWMFGLRGSILPQSMIGRVLLVTYVFSPMVTVFTNPEVVFFGRIGLPGLGLKDAIALPLQQFLGVLPFLLGRRFLADGGSQRDLLKAFVIWGLVYSLLMLIEVRLSPQLNMWIYGYYQHLFAQAIRDDGFRPVVFLYHGLWVAFFCMTTAVSAVALWRQDAEKRKIGYLIAGGYLAVVLVLAKSLGALIFFVVLLPCVLLLGRIMQIKVAIVIGALAVAYPILKGADIIPQDKLLEQVASIDQTRADSLQFRFDNENILLERAYLKPVFGWGSWGRNQILDPVTGEMLTVSDGRWVIVIGIYGWVGFLAEFGLLLLPLILLWREAIADRDGRVSAYIAPLSLLLAINMFDLLPNASITPLTWLLAGALTGHAEALKTARLSRTGLNALRWQSIL</sequence>
<organism evidence="2 3">
    <name type="scientific">Thalassococcus profundi</name>
    <dbReference type="NCBI Taxonomy" id="2282382"/>
    <lineage>
        <taxon>Bacteria</taxon>
        <taxon>Pseudomonadati</taxon>
        <taxon>Pseudomonadota</taxon>
        <taxon>Alphaproteobacteria</taxon>
        <taxon>Rhodobacterales</taxon>
        <taxon>Roseobacteraceae</taxon>
        <taxon>Thalassococcus</taxon>
    </lineage>
</organism>
<keyword evidence="1" id="KW-1133">Transmembrane helix</keyword>
<feature type="transmembrane region" description="Helical" evidence="1">
    <location>
        <begin position="403"/>
        <end position="422"/>
    </location>
</feature>
<evidence type="ECO:0000256" key="1">
    <source>
        <dbReference type="SAM" id="Phobius"/>
    </source>
</evidence>
<dbReference type="EMBL" id="QPMK01000002">
    <property type="protein sequence ID" value="RDD67820.1"/>
    <property type="molecule type" value="Genomic_DNA"/>
</dbReference>
<gene>
    <name evidence="2" type="ORF">DU478_03945</name>
</gene>
<accession>A0A369TRM9</accession>
<evidence type="ECO:0000313" key="2">
    <source>
        <dbReference type="EMBL" id="RDD67820.1"/>
    </source>
</evidence>
<feature type="transmembrane region" description="Helical" evidence="1">
    <location>
        <begin position="29"/>
        <end position="48"/>
    </location>
</feature>
<feature type="transmembrane region" description="Helical" evidence="1">
    <location>
        <begin position="6"/>
        <end position="22"/>
    </location>
</feature>
<keyword evidence="3" id="KW-1185">Reference proteome</keyword>
<proteinExistence type="predicted"/>
<protein>
    <recommendedName>
        <fullName evidence="4">O-antigen ligase domain-containing protein</fullName>
    </recommendedName>
</protein>
<feature type="transmembrane region" description="Helical" evidence="1">
    <location>
        <begin position="124"/>
        <end position="141"/>
    </location>
</feature>
<dbReference type="PANTHER" id="PTHR37422:SF13">
    <property type="entry name" value="LIPOPOLYSACCHARIDE BIOSYNTHESIS PROTEIN PA4999-RELATED"/>
    <property type="match status" value="1"/>
</dbReference>
<dbReference type="PANTHER" id="PTHR37422">
    <property type="entry name" value="TEICHURONIC ACID BIOSYNTHESIS PROTEIN TUAE"/>
    <property type="match status" value="1"/>
</dbReference>
<dbReference type="OrthoDB" id="7595044at2"/>
<feature type="transmembrane region" description="Helical" evidence="1">
    <location>
        <begin position="365"/>
        <end position="391"/>
    </location>
</feature>
<feature type="transmembrane region" description="Helical" evidence="1">
    <location>
        <begin position="205"/>
        <end position="227"/>
    </location>
</feature>
<dbReference type="InterPro" id="IPR051533">
    <property type="entry name" value="WaaL-like"/>
</dbReference>
<dbReference type="AlphaFoldDB" id="A0A369TRM9"/>
<feature type="transmembrane region" description="Helical" evidence="1">
    <location>
        <begin position="239"/>
        <end position="264"/>
    </location>
</feature>
<comment type="caution">
    <text evidence="2">The sequence shown here is derived from an EMBL/GenBank/DDBJ whole genome shotgun (WGS) entry which is preliminary data.</text>
</comment>
<dbReference type="RefSeq" id="WP_114509632.1">
    <property type="nucleotide sequence ID" value="NZ_QPMK01000002.1"/>
</dbReference>
<feature type="transmembrane region" description="Helical" evidence="1">
    <location>
        <begin position="270"/>
        <end position="293"/>
    </location>
</feature>
<name>A0A369TRM9_9RHOB</name>